<reference evidence="4 5" key="1">
    <citation type="journal article" date="2017" name="Genome Announc.">
        <title>Complete Genome Sequences of Two Acetylene-Fermenting Pelobacter acetylenicus Strains.</title>
        <authorList>
            <person name="Sutton J.M."/>
            <person name="Baesman S.M."/>
            <person name="Fierst J.L."/>
            <person name="Poret-Peterson A.T."/>
            <person name="Oremland R.S."/>
            <person name="Dunlap D.S."/>
            <person name="Akob D.M."/>
        </authorList>
    </citation>
    <scope>NUCLEOTIDE SEQUENCE [LARGE SCALE GENOMIC DNA]</scope>
    <source>
        <strain evidence="4 5">SFB93</strain>
    </source>
</reference>
<evidence type="ECO:0000313" key="5">
    <source>
        <dbReference type="Proteomes" id="UP000182517"/>
    </source>
</evidence>
<evidence type="ECO:0000313" key="4">
    <source>
        <dbReference type="EMBL" id="APG29008.1"/>
    </source>
</evidence>
<dbReference type="Proteomes" id="UP000182517">
    <property type="component" value="Chromosome"/>
</dbReference>
<name>A0A1L3GTG8_9BACT</name>
<keyword evidence="5" id="KW-1185">Reference proteome</keyword>
<dbReference type="SUPFAM" id="SSF56300">
    <property type="entry name" value="Metallo-dependent phosphatases"/>
    <property type="match status" value="1"/>
</dbReference>
<dbReference type="GO" id="GO:0046872">
    <property type="term" value="F:metal ion binding"/>
    <property type="evidence" value="ECO:0007669"/>
    <property type="project" value="UniProtKB-KW"/>
</dbReference>
<organism evidence="4 5">
    <name type="scientific">Syntrophotalea acetylenivorans</name>
    <dbReference type="NCBI Taxonomy" id="1842532"/>
    <lineage>
        <taxon>Bacteria</taxon>
        <taxon>Pseudomonadati</taxon>
        <taxon>Thermodesulfobacteriota</taxon>
        <taxon>Desulfuromonadia</taxon>
        <taxon>Desulfuromonadales</taxon>
        <taxon>Syntrophotaleaceae</taxon>
        <taxon>Syntrophotalea</taxon>
    </lineage>
</organism>
<keyword evidence="2" id="KW-0479">Metal-binding</keyword>
<gene>
    <name evidence="4" type="ORF">A7E78_03395</name>
</gene>
<dbReference type="EMBL" id="CP015519">
    <property type="protein sequence ID" value="APG29008.1"/>
    <property type="molecule type" value="Genomic_DNA"/>
</dbReference>
<dbReference type="InterPro" id="IPR029052">
    <property type="entry name" value="Metallo-depent_PP-like"/>
</dbReference>
<dbReference type="GO" id="GO:0016787">
    <property type="term" value="F:hydrolase activity"/>
    <property type="evidence" value="ECO:0007669"/>
    <property type="project" value="UniProtKB-UniRule"/>
</dbReference>
<dbReference type="PANTHER" id="PTHR11124">
    <property type="entry name" value="VACUOLAR SORTING PROTEIN VPS29"/>
    <property type="match status" value="1"/>
</dbReference>
<dbReference type="EC" id="3.1.4.-" evidence="2"/>
<dbReference type="Pfam" id="PF12850">
    <property type="entry name" value="Metallophos_2"/>
    <property type="match status" value="1"/>
</dbReference>
<comment type="cofactor">
    <cofactor evidence="2">
        <name>a divalent metal cation</name>
        <dbReference type="ChEBI" id="CHEBI:60240"/>
    </cofactor>
</comment>
<evidence type="ECO:0000256" key="2">
    <source>
        <dbReference type="RuleBase" id="RU362039"/>
    </source>
</evidence>
<dbReference type="InterPro" id="IPR024654">
    <property type="entry name" value="Calcineurin-like_PHP_lpxH"/>
</dbReference>
<feature type="domain" description="Calcineurin-like phosphoesterase" evidence="3">
    <location>
        <begin position="2"/>
        <end position="149"/>
    </location>
</feature>
<dbReference type="AlphaFoldDB" id="A0A1L3GTG8"/>
<proteinExistence type="inferred from homology"/>
<sequence>MGVISDTHIVDAWFDNNLLESVQEQHFQGVDLVLHAGDLVDSQILTRFTACPVLAVCGNMDPPTGDLPMRGLISAGPFRIGLAHGWGSPKGLEQRLLKEFTDEDIDCLVYGHSHMPTCRWQGEQLLFNPGSPTDRRNAPFHSVGILEVGDTIQGRIIPLD</sequence>
<dbReference type="Gene3D" id="3.60.21.10">
    <property type="match status" value="1"/>
</dbReference>
<evidence type="ECO:0000259" key="3">
    <source>
        <dbReference type="Pfam" id="PF12850"/>
    </source>
</evidence>
<dbReference type="InterPro" id="IPR000979">
    <property type="entry name" value="Phosphodiesterase_MJ0936/Vps29"/>
</dbReference>
<comment type="similarity">
    <text evidence="1 2">Belongs to the metallophosphoesterase superfamily. YfcE family.</text>
</comment>
<dbReference type="KEGG" id="pef:A7E78_03395"/>
<protein>
    <recommendedName>
        <fullName evidence="2">Phosphoesterase</fullName>
        <ecNumber evidence="2">3.1.4.-</ecNumber>
    </recommendedName>
</protein>
<evidence type="ECO:0000256" key="1">
    <source>
        <dbReference type="ARBA" id="ARBA00008950"/>
    </source>
</evidence>
<accession>A0A1L3GTG8</accession>
<dbReference type="STRING" id="1842532.A7E78_03395"/>
<dbReference type="NCBIfam" id="TIGR00040">
    <property type="entry name" value="yfcE"/>
    <property type="match status" value="1"/>
</dbReference>